<dbReference type="PRINTS" id="PR00719">
    <property type="entry name" value="LMWPTPASE"/>
</dbReference>
<dbReference type="CDD" id="cd16343">
    <property type="entry name" value="LMWPTP"/>
    <property type="match status" value="1"/>
</dbReference>
<proteinExistence type="inferred from homology"/>
<dbReference type="PANTHER" id="PTHR11717:SF7">
    <property type="entry name" value="LOW MOLECULAR WEIGHT PHOSPHOTYROSINE PROTEIN PHOSPHATASE"/>
    <property type="match status" value="1"/>
</dbReference>
<keyword evidence="4" id="KW-0904">Protein phosphatase</keyword>
<evidence type="ECO:0000256" key="1">
    <source>
        <dbReference type="ARBA" id="ARBA00011063"/>
    </source>
</evidence>
<reference evidence="8 9" key="1">
    <citation type="submission" date="2019-08" db="EMBL/GenBank/DDBJ databases">
        <title>In-depth cultivation of the pig gut microbiome towards novel bacterial diversity and tailored functional studies.</title>
        <authorList>
            <person name="Wylensek D."/>
            <person name="Hitch T.C.A."/>
            <person name="Clavel T."/>
        </authorList>
    </citation>
    <scope>NUCLEOTIDE SEQUENCE [LARGE SCALE GENOMIC DNA]</scope>
    <source>
        <strain evidence="8 9">WCA-470BD-2E</strain>
    </source>
</reference>
<feature type="domain" description="Phosphotyrosine protein phosphatase I" evidence="7">
    <location>
        <begin position="15"/>
        <end position="164"/>
    </location>
</feature>
<dbReference type="GO" id="GO:0004725">
    <property type="term" value="F:protein tyrosine phosphatase activity"/>
    <property type="evidence" value="ECO:0007669"/>
    <property type="project" value="UniProtKB-EC"/>
</dbReference>
<sequence>MQERANESMDKKQETKILFVCHGNICRSPMAEFIMKQLLAEKGLDKLVSVDSKAISSEEIIGGVGNLMDPRAERELTKQGVPFTQRRAQLTTKEDYAKYDYLVAMDNENLLALNQICGGDPDRKEYKLLQFTGSYNDIDDPWYSNDFETAFQEIKRGCEGLLAKIVED</sequence>
<protein>
    <recommendedName>
        <fullName evidence="2">protein-tyrosine-phosphatase</fullName>
        <ecNumber evidence="2">3.1.3.48</ecNumber>
    </recommendedName>
</protein>
<dbReference type="Gene3D" id="3.40.50.2300">
    <property type="match status" value="1"/>
</dbReference>
<gene>
    <name evidence="8" type="ORF">FYJ61_02700</name>
</gene>
<keyword evidence="3" id="KW-0378">Hydrolase</keyword>
<dbReference type="SUPFAM" id="SSF52788">
    <property type="entry name" value="Phosphotyrosine protein phosphatases I"/>
    <property type="match status" value="1"/>
</dbReference>
<evidence type="ECO:0000256" key="5">
    <source>
        <dbReference type="ARBA" id="ARBA00051722"/>
    </source>
</evidence>
<dbReference type="InterPro" id="IPR023485">
    <property type="entry name" value="Ptyr_pPase"/>
</dbReference>
<feature type="active site" description="Nucleophile" evidence="6">
    <location>
        <position position="21"/>
    </location>
</feature>
<dbReference type="SMART" id="SM00226">
    <property type="entry name" value="LMWPc"/>
    <property type="match status" value="1"/>
</dbReference>
<comment type="catalytic activity">
    <reaction evidence="5">
        <text>O-phospho-L-tyrosyl-[protein] + H2O = L-tyrosyl-[protein] + phosphate</text>
        <dbReference type="Rhea" id="RHEA:10684"/>
        <dbReference type="Rhea" id="RHEA-COMP:10136"/>
        <dbReference type="Rhea" id="RHEA-COMP:20101"/>
        <dbReference type="ChEBI" id="CHEBI:15377"/>
        <dbReference type="ChEBI" id="CHEBI:43474"/>
        <dbReference type="ChEBI" id="CHEBI:46858"/>
        <dbReference type="ChEBI" id="CHEBI:61978"/>
        <dbReference type="EC" id="3.1.3.48"/>
    </reaction>
</comment>
<accession>A0A844FM07</accession>
<dbReference type="EC" id="3.1.3.48" evidence="2"/>
<comment type="similarity">
    <text evidence="1">Belongs to the low molecular weight phosphotyrosine protein phosphatase family.</text>
</comment>
<evidence type="ECO:0000256" key="3">
    <source>
        <dbReference type="ARBA" id="ARBA00022801"/>
    </source>
</evidence>
<evidence type="ECO:0000259" key="7">
    <source>
        <dbReference type="SMART" id="SM00226"/>
    </source>
</evidence>
<evidence type="ECO:0000256" key="2">
    <source>
        <dbReference type="ARBA" id="ARBA00013064"/>
    </source>
</evidence>
<comment type="caution">
    <text evidence="8">The sequence shown here is derived from an EMBL/GenBank/DDBJ whole genome shotgun (WGS) entry which is preliminary data.</text>
</comment>
<evidence type="ECO:0000256" key="4">
    <source>
        <dbReference type="ARBA" id="ARBA00022912"/>
    </source>
</evidence>
<dbReference type="InterPro" id="IPR050438">
    <property type="entry name" value="LMW_PTPase"/>
</dbReference>
<evidence type="ECO:0000313" key="8">
    <source>
        <dbReference type="EMBL" id="MST79408.1"/>
    </source>
</evidence>
<feature type="active site" evidence="6">
    <location>
        <position position="27"/>
    </location>
</feature>
<dbReference type="PANTHER" id="PTHR11717">
    <property type="entry name" value="LOW MOLECULAR WEIGHT PROTEIN TYROSINE PHOSPHATASE"/>
    <property type="match status" value="1"/>
</dbReference>
<dbReference type="AlphaFoldDB" id="A0A844FM07"/>
<evidence type="ECO:0000313" key="9">
    <source>
        <dbReference type="Proteomes" id="UP000452141"/>
    </source>
</evidence>
<dbReference type="RefSeq" id="WP_154486495.1">
    <property type="nucleotide sequence ID" value="NZ_JAQYAR010000004.1"/>
</dbReference>
<organism evidence="8 9">
    <name type="scientific">Lactobacillus equicursoris</name>
    <dbReference type="NCBI Taxonomy" id="420645"/>
    <lineage>
        <taxon>Bacteria</taxon>
        <taxon>Bacillati</taxon>
        <taxon>Bacillota</taxon>
        <taxon>Bacilli</taxon>
        <taxon>Lactobacillales</taxon>
        <taxon>Lactobacillaceae</taxon>
        <taxon>Lactobacillus</taxon>
    </lineage>
</organism>
<evidence type="ECO:0000256" key="6">
    <source>
        <dbReference type="PIRSR" id="PIRSR617867-1"/>
    </source>
</evidence>
<dbReference type="Proteomes" id="UP000452141">
    <property type="component" value="Unassembled WGS sequence"/>
</dbReference>
<feature type="active site" description="Proton donor" evidence="6">
    <location>
        <position position="140"/>
    </location>
</feature>
<name>A0A844FM07_9LACO</name>
<dbReference type="Pfam" id="PF01451">
    <property type="entry name" value="LMWPc"/>
    <property type="match status" value="1"/>
</dbReference>
<dbReference type="InterPro" id="IPR036196">
    <property type="entry name" value="Ptyr_pPase_sf"/>
</dbReference>
<dbReference type="InterPro" id="IPR017867">
    <property type="entry name" value="Tyr_phospatase_low_mol_wt"/>
</dbReference>
<dbReference type="EMBL" id="VUMW01000005">
    <property type="protein sequence ID" value="MST79408.1"/>
    <property type="molecule type" value="Genomic_DNA"/>
</dbReference>